<dbReference type="Proteomes" id="UP001237642">
    <property type="component" value="Unassembled WGS sequence"/>
</dbReference>
<protein>
    <submittedName>
        <fullName evidence="1">Uncharacterized protein</fullName>
    </submittedName>
</protein>
<dbReference type="SUPFAM" id="SSF55895">
    <property type="entry name" value="Ribonuclease Rh-like"/>
    <property type="match status" value="1"/>
</dbReference>
<accession>A0AAD8GVU4</accession>
<gene>
    <name evidence="1" type="ORF">POM88_048242</name>
</gene>
<evidence type="ECO:0000313" key="2">
    <source>
        <dbReference type="Proteomes" id="UP001237642"/>
    </source>
</evidence>
<dbReference type="GO" id="GO:0003723">
    <property type="term" value="F:RNA binding"/>
    <property type="evidence" value="ECO:0007669"/>
    <property type="project" value="InterPro"/>
</dbReference>
<sequence length="320" mass="36328">MALRITPPAIHAAAQLTTINNKKTIIAAVKLVARKRTDLSLSCEYRNKFTRPVISSPHRSLLEIVAAYSHDGEVVKDKNLDEKDDQNSLDISVLQNSREIMQRLQLQNYIDEFELREHLASLGDTGATIHGLWKSHVINGKVVSDLDDDKYAKDKSRASELAKTVLEIPSMSAKLKKMWMPPNHTNKIEDFIAHEMAKHGFLSLWYFVIALEAASPFFDENGNFMLLKIMKELGYEQGKFNCLQLQSDLTKRLGYQILMTYGDKKEQGKLYPREVGVLFGGNIKRMNYLLPKLGVGQDLLHEFFLDGIDATSHIDQSFES</sequence>
<comment type="caution">
    <text evidence="1">The sequence shown here is derived from an EMBL/GenBank/DDBJ whole genome shotgun (WGS) entry which is preliminary data.</text>
</comment>
<evidence type="ECO:0000313" key="1">
    <source>
        <dbReference type="EMBL" id="KAK1354986.1"/>
    </source>
</evidence>
<dbReference type="InterPro" id="IPR036430">
    <property type="entry name" value="RNase_T2-like_sf"/>
</dbReference>
<reference evidence="1" key="2">
    <citation type="submission" date="2023-05" db="EMBL/GenBank/DDBJ databases">
        <authorList>
            <person name="Schelkunov M.I."/>
        </authorList>
    </citation>
    <scope>NUCLEOTIDE SEQUENCE</scope>
    <source>
        <strain evidence="1">Hsosn_3</strain>
        <tissue evidence="1">Leaf</tissue>
    </source>
</reference>
<proteinExistence type="predicted"/>
<reference evidence="1" key="1">
    <citation type="submission" date="2023-02" db="EMBL/GenBank/DDBJ databases">
        <title>Genome of toxic invasive species Heracleum sosnowskyi carries increased number of genes despite the absence of recent whole-genome duplications.</title>
        <authorList>
            <person name="Schelkunov M."/>
            <person name="Shtratnikova V."/>
            <person name="Makarenko M."/>
            <person name="Klepikova A."/>
            <person name="Omelchenko D."/>
            <person name="Novikova G."/>
            <person name="Obukhova E."/>
            <person name="Bogdanov V."/>
            <person name="Penin A."/>
            <person name="Logacheva M."/>
        </authorList>
    </citation>
    <scope>NUCLEOTIDE SEQUENCE</scope>
    <source>
        <strain evidence="1">Hsosn_3</strain>
        <tissue evidence="1">Leaf</tissue>
    </source>
</reference>
<dbReference type="AlphaFoldDB" id="A0AAD8GVU4"/>
<dbReference type="GO" id="GO:0033897">
    <property type="term" value="F:ribonuclease T2 activity"/>
    <property type="evidence" value="ECO:0007669"/>
    <property type="project" value="InterPro"/>
</dbReference>
<keyword evidence="2" id="KW-1185">Reference proteome</keyword>
<dbReference type="EMBL" id="JAUIZM010000011">
    <property type="protein sequence ID" value="KAK1354986.1"/>
    <property type="molecule type" value="Genomic_DNA"/>
</dbReference>
<organism evidence="1 2">
    <name type="scientific">Heracleum sosnowskyi</name>
    <dbReference type="NCBI Taxonomy" id="360622"/>
    <lineage>
        <taxon>Eukaryota</taxon>
        <taxon>Viridiplantae</taxon>
        <taxon>Streptophyta</taxon>
        <taxon>Embryophyta</taxon>
        <taxon>Tracheophyta</taxon>
        <taxon>Spermatophyta</taxon>
        <taxon>Magnoliopsida</taxon>
        <taxon>eudicotyledons</taxon>
        <taxon>Gunneridae</taxon>
        <taxon>Pentapetalae</taxon>
        <taxon>asterids</taxon>
        <taxon>campanulids</taxon>
        <taxon>Apiales</taxon>
        <taxon>Apiaceae</taxon>
        <taxon>Apioideae</taxon>
        <taxon>apioid superclade</taxon>
        <taxon>Tordylieae</taxon>
        <taxon>Tordyliinae</taxon>
        <taxon>Heracleum</taxon>
    </lineage>
</organism>
<name>A0AAD8GVU4_9APIA</name>
<dbReference type="Gene3D" id="3.90.730.10">
    <property type="entry name" value="Ribonuclease T2-like"/>
    <property type="match status" value="1"/>
</dbReference>